<dbReference type="EMBL" id="CCYA01000318">
    <property type="protein sequence ID" value="CEH16694.1"/>
    <property type="molecule type" value="Genomic_DNA"/>
</dbReference>
<proteinExistence type="predicted"/>
<dbReference type="OrthoDB" id="10397294at2759"/>
<protein>
    <submittedName>
        <fullName evidence="2">Uncharacterized protein</fullName>
    </submittedName>
</protein>
<feature type="chain" id="PRO_5006059658" evidence="1">
    <location>
        <begin position="21"/>
        <end position="121"/>
    </location>
</feature>
<keyword evidence="1" id="KW-0732">Signal</keyword>
<feature type="signal peptide" evidence="1">
    <location>
        <begin position="1"/>
        <end position="20"/>
    </location>
</feature>
<dbReference type="Proteomes" id="UP000054845">
    <property type="component" value="Unassembled WGS sequence"/>
</dbReference>
<evidence type="ECO:0000313" key="3">
    <source>
        <dbReference type="Proteomes" id="UP000054845"/>
    </source>
</evidence>
<evidence type="ECO:0000313" key="2">
    <source>
        <dbReference type="EMBL" id="CEH16694.1"/>
    </source>
</evidence>
<keyword evidence="3" id="KW-1185">Reference proteome</keyword>
<dbReference type="AlphaFoldDB" id="A0A0P1BLQ6"/>
<organism evidence="2 3">
    <name type="scientific">Ceraceosorus bombacis</name>
    <dbReference type="NCBI Taxonomy" id="401625"/>
    <lineage>
        <taxon>Eukaryota</taxon>
        <taxon>Fungi</taxon>
        <taxon>Dikarya</taxon>
        <taxon>Basidiomycota</taxon>
        <taxon>Ustilaginomycotina</taxon>
        <taxon>Exobasidiomycetes</taxon>
        <taxon>Ceraceosorales</taxon>
        <taxon>Ceraceosoraceae</taxon>
        <taxon>Ceraceosorus</taxon>
    </lineage>
</organism>
<accession>A0A0P1BLQ6</accession>
<evidence type="ECO:0000256" key="1">
    <source>
        <dbReference type="SAM" id="SignalP"/>
    </source>
</evidence>
<reference evidence="2 3" key="1">
    <citation type="submission" date="2014-09" db="EMBL/GenBank/DDBJ databases">
        <authorList>
            <person name="Magalhaes I.L.F."/>
            <person name="Oliveira U."/>
            <person name="Santos F.R."/>
            <person name="Vidigal T.H.D.A."/>
            <person name="Brescovit A.D."/>
            <person name="Santos A.J."/>
        </authorList>
    </citation>
    <scope>NUCLEOTIDE SEQUENCE [LARGE SCALE GENOMIC DNA]</scope>
</reference>
<sequence>MARLSIALLCLAVLAGQAVAAPVETKPTCPASVRGLRIVKKFPGDHTKARLNWILTCQGLDGDQNTIGAYFEGDQAACNNVDAGIDYGCTVLEKLGSGWELATPPTAYVAKQTIGSFSSGP</sequence>
<name>A0A0P1BLQ6_9BASI</name>